<organism evidence="1 2">
    <name type="scientific">Streptomyces inhibens</name>
    <dbReference type="NCBI Taxonomy" id="2293571"/>
    <lineage>
        <taxon>Bacteria</taxon>
        <taxon>Bacillati</taxon>
        <taxon>Actinomycetota</taxon>
        <taxon>Actinomycetes</taxon>
        <taxon>Kitasatosporales</taxon>
        <taxon>Streptomycetaceae</taxon>
        <taxon>Streptomyces</taxon>
    </lineage>
</organism>
<dbReference type="AlphaFoldDB" id="A0A371PXM2"/>
<dbReference type="Proteomes" id="UP000262477">
    <property type="component" value="Unassembled WGS sequence"/>
</dbReference>
<sequence length="94" mass="10218">MFSFTSTATETELNAALSAGYSGFANISASAKAHYQQIIGGSDIQVISRDGDPAVIQDLLDKGTLATYFRDKHTLDQYSPIGFVLKNCTAIRRR</sequence>
<keyword evidence="2" id="KW-1185">Reference proteome</keyword>
<gene>
    <name evidence="1" type="ORF">DY245_27895</name>
</gene>
<proteinExistence type="predicted"/>
<dbReference type="EMBL" id="QUAC01000223">
    <property type="protein sequence ID" value="REK87217.1"/>
    <property type="molecule type" value="Genomic_DNA"/>
</dbReference>
<dbReference type="RefSeq" id="WP_128509986.1">
    <property type="nucleotide sequence ID" value="NZ_QUAC01000223.1"/>
</dbReference>
<accession>A0A371PXM2</accession>
<comment type="caution">
    <text evidence="1">The sequence shown here is derived from an EMBL/GenBank/DDBJ whole genome shotgun (WGS) entry which is preliminary data.</text>
</comment>
<evidence type="ECO:0000313" key="1">
    <source>
        <dbReference type="EMBL" id="REK87217.1"/>
    </source>
</evidence>
<protein>
    <submittedName>
        <fullName evidence="1">Uncharacterized protein</fullName>
    </submittedName>
</protein>
<reference evidence="1 2" key="1">
    <citation type="submission" date="2018-08" db="EMBL/GenBank/DDBJ databases">
        <title>Streptomyces NEAU-D10 sp. nov., a novel Actinomycete isolated from soil.</title>
        <authorList>
            <person name="Jin L."/>
        </authorList>
    </citation>
    <scope>NUCLEOTIDE SEQUENCE [LARGE SCALE GENOMIC DNA]</scope>
    <source>
        <strain evidence="1 2">NEAU-D10</strain>
    </source>
</reference>
<evidence type="ECO:0000313" key="2">
    <source>
        <dbReference type="Proteomes" id="UP000262477"/>
    </source>
</evidence>
<dbReference type="Gene3D" id="3.40.30.40">
    <property type="entry name" value="Perfringolysin"/>
    <property type="match status" value="1"/>
</dbReference>
<name>A0A371PXM2_STRIH</name>